<dbReference type="AlphaFoldDB" id="A0AAE5T052"/>
<evidence type="ECO:0000259" key="2">
    <source>
        <dbReference type="Pfam" id="PF14145"/>
    </source>
</evidence>
<dbReference type="Pfam" id="PF14145">
    <property type="entry name" value="YrhK"/>
    <property type="match status" value="1"/>
</dbReference>
<dbReference type="InterPro" id="IPR025424">
    <property type="entry name" value="YrhK_domain"/>
</dbReference>
<reference evidence="4" key="2">
    <citation type="submission" date="2018-03" db="EMBL/GenBank/DDBJ databases">
        <authorList>
            <person name="Naushad S."/>
        </authorList>
    </citation>
    <scope>NUCLEOTIDE SEQUENCE</scope>
    <source>
        <strain evidence="5">SNUC 105</strain>
        <strain evidence="6">SNUC 1363</strain>
        <strain evidence="4">SNUC 505</strain>
    </source>
</reference>
<reference evidence="3 10" key="3">
    <citation type="submission" date="2023-08" db="EMBL/GenBank/DDBJ databases">
        <title>Whole genome sequencing of Staphylococcus chromogenes NNSch 2386.</title>
        <authorList>
            <person name="Kropotov V.S."/>
            <person name="Boriskina E.V."/>
            <person name="Gordinskaya N.A."/>
            <person name="Shkurkina I.S."/>
            <person name="Kryazhev D.V."/>
            <person name="Alekseeva A.E."/>
            <person name="Makhova M.A."/>
        </authorList>
    </citation>
    <scope>NUCLEOTIDE SEQUENCE [LARGE SCALE GENOMIC DNA]</scope>
    <source>
        <strain evidence="3 10">NNSch 2386</strain>
    </source>
</reference>
<sequence length="94" mass="10711">MPKKPQAQLNFSEQKNAKSFIYKALYQLNDVVLGLIFLIGSFLFFSETTVFQGTVLFVIGSIQMIIRPLIAMIHDLHMAALDRHHNDKSTSKSR</sequence>
<proteinExistence type="predicted"/>
<keyword evidence="1" id="KW-0812">Transmembrane</keyword>
<dbReference type="EMBL" id="JAVGJF010000046">
    <property type="protein sequence ID" value="MDQ7175871.1"/>
    <property type="molecule type" value="Genomic_DNA"/>
</dbReference>
<organism evidence="4 9">
    <name type="scientific">Staphylococcus chromogenes</name>
    <name type="common">Staphylococcus hyicus subsp. chromogenes</name>
    <dbReference type="NCBI Taxonomy" id="46126"/>
    <lineage>
        <taxon>Bacteria</taxon>
        <taxon>Bacillati</taxon>
        <taxon>Bacillota</taxon>
        <taxon>Bacilli</taxon>
        <taxon>Bacillales</taxon>
        <taxon>Staphylococcaceae</taxon>
        <taxon>Staphylococcus</taxon>
    </lineage>
</organism>
<dbReference type="EMBL" id="PZAO01000002">
    <property type="protein sequence ID" value="PTG71266.1"/>
    <property type="molecule type" value="Genomic_DNA"/>
</dbReference>
<gene>
    <name evidence="5" type="ORF">BU638_08060</name>
    <name evidence="4" type="ORF">BU653_03080</name>
    <name evidence="6" type="ORF">BU676_01550</name>
    <name evidence="3" type="ORF">RCF65_07720</name>
</gene>
<dbReference type="GeneID" id="93654456"/>
<feature type="transmembrane region" description="Helical" evidence="1">
    <location>
        <begin position="20"/>
        <end position="44"/>
    </location>
</feature>
<dbReference type="Proteomes" id="UP000242144">
    <property type="component" value="Unassembled WGS sequence"/>
</dbReference>
<evidence type="ECO:0000313" key="5">
    <source>
        <dbReference type="EMBL" id="PTG26793.1"/>
    </source>
</evidence>
<comment type="caution">
    <text evidence="4">The sequence shown here is derived from an EMBL/GenBank/DDBJ whole genome shotgun (WGS) entry which is preliminary data.</text>
</comment>
<feature type="domain" description="YrhK" evidence="2">
    <location>
        <begin position="22"/>
        <end position="75"/>
    </location>
</feature>
<dbReference type="EMBL" id="PZBZ01000012">
    <property type="protein sequence ID" value="PTG15948.1"/>
    <property type="molecule type" value="Genomic_DNA"/>
</dbReference>
<dbReference type="Proteomes" id="UP000242704">
    <property type="component" value="Unassembled WGS sequence"/>
</dbReference>
<dbReference type="Proteomes" id="UP001240157">
    <property type="component" value="Unassembled WGS sequence"/>
</dbReference>
<evidence type="ECO:0000313" key="8">
    <source>
        <dbReference type="Proteomes" id="UP000242144"/>
    </source>
</evidence>
<evidence type="ECO:0000313" key="3">
    <source>
        <dbReference type="EMBL" id="MDQ7175871.1"/>
    </source>
</evidence>
<evidence type="ECO:0000313" key="4">
    <source>
        <dbReference type="EMBL" id="PTG15948.1"/>
    </source>
</evidence>
<accession>A0AAE5T052</accession>
<feature type="transmembrane region" description="Helical" evidence="1">
    <location>
        <begin position="50"/>
        <end position="70"/>
    </location>
</feature>
<reference evidence="7 8" key="1">
    <citation type="journal article" date="2016" name="Front. Microbiol.">
        <title>Comprehensive Phylogenetic Analysis of Bovine Non-aureus Staphylococci Species Based on Whole-Genome Sequencing.</title>
        <authorList>
            <person name="Naushad S."/>
            <person name="Barkema H.W."/>
            <person name="Luby C."/>
            <person name="Condas L.A."/>
            <person name="Nobrega D.B."/>
            <person name="Carson D.A."/>
            <person name="De Buck J."/>
        </authorList>
    </citation>
    <scope>NUCLEOTIDE SEQUENCE [LARGE SCALE GENOMIC DNA]</scope>
    <source>
        <strain evidence="5 8">SNUC 105</strain>
        <strain evidence="6 7">SNUC 1363</strain>
        <strain evidence="4 9">SNUC 505</strain>
    </source>
</reference>
<dbReference type="EMBL" id="PZCM01000009">
    <property type="protein sequence ID" value="PTG26793.1"/>
    <property type="molecule type" value="Genomic_DNA"/>
</dbReference>
<dbReference type="RefSeq" id="WP_051604985.1">
    <property type="nucleotide sequence ID" value="NZ_BMDK01000002.1"/>
</dbReference>
<evidence type="ECO:0000313" key="7">
    <source>
        <dbReference type="Proteomes" id="UP000242008"/>
    </source>
</evidence>
<dbReference type="Proteomes" id="UP000242008">
    <property type="component" value="Unassembled WGS sequence"/>
</dbReference>
<keyword evidence="7" id="KW-1185">Reference proteome</keyword>
<evidence type="ECO:0000313" key="6">
    <source>
        <dbReference type="EMBL" id="PTG71266.1"/>
    </source>
</evidence>
<name>A0AAE5T052_STACR</name>
<protein>
    <submittedName>
        <fullName evidence="3">YrhK family protein</fullName>
    </submittedName>
</protein>
<keyword evidence="1" id="KW-1133">Transmembrane helix</keyword>
<evidence type="ECO:0000313" key="9">
    <source>
        <dbReference type="Proteomes" id="UP000242704"/>
    </source>
</evidence>
<keyword evidence="1" id="KW-0472">Membrane</keyword>
<evidence type="ECO:0000313" key="10">
    <source>
        <dbReference type="Proteomes" id="UP001240157"/>
    </source>
</evidence>
<evidence type="ECO:0000256" key="1">
    <source>
        <dbReference type="SAM" id="Phobius"/>
    </source>
</evidence>